<dbReference type="STRING" id="53326.A0A016WZG5"/>
<evidence type="ECO:0000313" key="11">
    <source>
        <dbReference type="Proteomes" id="UP000024635"/>
    </source>
</evidence>
<dbReference type="CDD" id="cd00201">
    <property type="entry name" value="WW"/>
    <property type="match status" value="1"/>
</dbReference>
<dbReference type="EC" id="2.3.2.26" evidence="3"/>
<dbReference type="PROSITE" id="PS50237">
    <property type="entry name" value="HECT"/>
    <property type="match status" value="1"/>
</dbReference>
<dbReference type="PROSITE" id="PS50020">
    <property type="entry name" value="WW_DOMAIN_2"/>
    <property type="match status" value="2"/>
</dbReference>
<dbReference type="GO" id="GO:0048814">
    <property type="term" value="P:regulation of dendrite morphogenesis"/>
    <property type="evidence" value="ECO:0007669"/>
    <property type="project" value="TreeGrafter"/>
</dbReference>
<dbReference type="GO" id="GO:0006511">
    <property type="term" value="P:ubiquitin-dependent protein catabolic process"/>
    <property type="evidence" value="ECO:0007669"/>
    <property type="project" value="TreeGrafter"/>
</dbReference>
<dbReference type="GO" id="GO:0061630">
    <property type="term" value="F:ubiquitin protein ligase activity"/>
    <property type="evidence" value="ECO:0007669"/>
    <property type="project" value="UniProtKB-EC"/>
</dbReference>
<dbReference type="Proteomes" id="UP000024635">
    <property type="component" value="Unassembled WGS sequence"/>
</dbReference>
<proteinExistence type="predicted"/>
<keyword evidence="5 6" id="KW-0833">Ubl conjugation pathway</keyword>
<dbReference type="SMART" id="SM00456">
    <property type="entry name" value="WW"/>
    <property type="match status" value="2"/>
</dbReference>
<dbReference type="InterPro" id="IPR036020">
    <property type="entry name" value="WW_dom_sf"/>
</dbReference>
<dbReference type="SMART" id="SM00119">
    <property type="entry name" value="HECTc"/>
    <property type="match status" value="1"/>
</dbReference>
<dbReference type="SUPFAM" id="SSF56204">
    <property type="entry name" value="Hect, E3 ligase catalytic domain"/>
    <property type="match status" value="1"/>
</dbReference>
<dbReference type="Gene3D" id="3.30.2160.10">
    <property type="entry name" value="Hect, E3 ligase catalytic domain"/>
    <property type="match status" value="1"/>
</dbReference>
<dbReference type="EMBL" id="JARK01000062">
    <property type="protein sequence ID" value="EYC44423.1"/>
    <property type="molecule type" value="Genomic_DNA"/>
</dbReference>
<name>A0A016WZG5_9BILA</name>
<dbReference type="InterPro" id="IPR032348">
    <property type="entry name" value="HECW_N"/>
</dbReference>
<feature type="region of interest" description="Disordered" evidence="7">
    <location>
        <begin position="325"/>
        <end position="368"/>
    </location>
</feature>
<keyword evidence="11" id="KW-1185">Reference proteome</keyword>
<evidence type="ECO:0000256" key="7">
    <source>
        <dbReference type="SAM" id="MobiDB-lite"/>
    </source>
</evidence>
<dbReference type="PANTHER" id="PTHR11254">
    <property type="entry name" value="HECT DOMAIN UBIQUITIN-PROTEIN LIGASE"/>
    <property type="match status" value="1"/>
</dbReference>
<dbReference type="GO" id="GO:0016567">
    <property type="term" value="P:protein ubiquitination"/>
    <property type="evidence" value="ECO:0007669"/>
    <property type="project" value="UniProtKB-UniPathway"/>
</dbReference>
<dbReference type="Gene3D" id="2.20.70.10">
    <property type="match status" value="2"/>
</dbReference>
<feature type="domain" description="HECT" evidence="9">
    <location>
        <begin position="669"/>
        <end position="930"/>
    </location>
</feature>
<organism evidence="10 11">
    <name type="scientific">Ancylostoma ceylanicum</name>
    <dbReference type="NCBI Taxonomy" id="53326"/>
    <lineage>
        <taxon>Eukaryota</taxon>
        <taxon>Metazoa</taxon>
        <taxon>Ecdysozoa</taxon>
        <taxon>Nematoda</taxon>
        <taxon>Chromadorea</taxon>
        <taxon>Rhabditida</taxon>
        <taxon>Rhabditina</taxon>
        <taxon>Rhabditomorpha</taxon>
        <taxon>Strongyloidea</taxon>
        <taxon>Ancylostomatidae</taxon>
        <taxon>Ancylostomatinae</taxon>
        <taxon>Ancylostoma</taxon>
    </lineage>
</organism>
<keyword evidence="4" id="KW-0808">Transferase</keyword>
<dbReference type="InterPro" id="IPR040524">
    <property type="entry name" value="HECW1_helix"/>
</dbReference>
<dbReference type="InterPro" id="IPR035983">
    <property type="entry name" value="Hect_E3_ubiquitin_ligase"/>
</dbReference>
<evidence type="ECO:0000256" key="1">
    <source>
        <dbReference type="ARBA" id="ARBA00000885"/>
    </source>
</evidence>
<dbReference type="PANTHER" id="PTHR11254:SF320">
    <property type="entry name" value="HECT-TYPE E3 UBIQUITIN TRANSFERASE"/>
    <property type="match status" value="1"/>
</dbReference>
<dbReference type="InterPro" id="IPR000569">
    <property type="entry name" value="HECT_dom"/>
</dbReference>
<protein>
    <recommendedName>
        <fullName evidence="3">HECT-type E3 ubiquitin transferase</fullName>
        <ecNumber evidence="3">2.3.2.26</ecNumber>
    </recommendedName>
</protein>
<dbReference type="Gene3D" id="3.90.1750.10">
    <property type="entry name" value="Hect, E3 ligase catalytic domains"/>
    <property type="match status" value="1"/>
</dbReference>
<dbReference type="InterPro" id="IPR050409">
    <property type="entry name" value="E3_ubiq-protein_ligase"/>
</dbReference>
<sequence length="966" mass="108279">MCIDFQGVLLQIASDAKACGRQGCAEQKIENEVEVVAAGPNDQGCGLLLYSSVTKIDEKEKSQHDLPSFWQSVDPAIDRVTWLPSLIELHTRLCMIVIRRNTASPSQSIPPICDDRLGVSTNLVYIGEDSSQVVFVSWKLSHEANMIDWIGLFDFDDDDPLHYLDHKGRGVVGPQEGTVAWSVMRANLPPTLKSIQFGYVDGLTGVVLARSPPIRITSKARLLIQEVSYHFFERTEDSRRLRLATAGKSKTITLPCDKQAVAVNSRFPYAAASSLDIAIGSTNCVIPLVEIEHLTGDLNIAVQSDQRHSFTAVISVCIEPMDTEGSARLRSRSKRTEDLDIRVSGVSASSSGSSMSQASSSSGSSTHLNVVPPLPAGWEACTDRRGRTFYIDHMSKKTTWQRPSATEIKDNEQIKRYSMNRRTVGMSPPTTPTYGPALFLQRPDFVSMLHENEAALAAYNASPIVKHIVHRIRKCGEPTEKYENNRDFVAFVNLFADDTQPLPMNWQASGRNPTVFIDHAARRTTLIDPRLPAPAIDRKRGRSAPPTRRQNLDKNGNLLDLASRTAEIALLVEERLPELAPKIRKKLRLIERLGAVALARLANDVDLITAISILDSDDQVVSSELEEKLNHFYASLHRSGYGKGPQKIKFRFSRSNLLNDAFEQILAADPVALRRARLSIAFDDEEGLDYGGPSRELFYLLSRELFHPYYGLFEYSAPDQYTVQISPHSHLVQQELQWMELAGRVLGLALLHRCLIDTFFTRTFYKMLLEQPVTVLDLQEVDPEFYRSMMWIRENPVDPSLGMTFVVSEEENGQVVEKELLPNGAELEVADQNKEEFISLMVKWRVERGIQRQSRALLRGLHQGGYYDEHVVIEWFWDRVAQMSNADRLKLLQFVTGTSSIPFEGFAMLRGSNGPKRFTIEKWGEESALPRRIVMPGSTSGGKERIQNPCGFAAAENSLQTPEHQG</sequence>
<dbReference type="Gene3D" id="2.60.40.2840">
    <property type="match status" value="1"/>
</dbReference>
<comment type="caution">
    <text evidence="10">The sequence shown here is derived from an EMBL/GenBank/DDBJ whole genome shotgun (WGS) entry which is preliminary data.</text>
</comment>
<feature type="domain" description="WW" evidence="8">
    <location>
        <begin position="500"/>
        <end position="531"/>
    </location>
</feature>
<evidence type="ECO:0000313" key="10">
    <source>
        <dbReference type="EMBL" id="EYC44423.1"/>
    </source>
</evidence>
<dbReference type="Pfam" id="PF00397">
    <property type="entry name" value="WW"/>
    <property type="match status" value="1"/>
</dbReference>
<evidence type="ECO:0000256" key="2">
    <source>
        <dbReference type="ARBA" id="ARBA00004906"/>
    </source>
</evidence>
<dbReference type="GO" id="GO:0005737">
    <property type="term" value="C:cytoplasm"/>
    <property type="evidence" value="ECO:0007669"/>
    <property type="project" value="UniProtKB-ARBA"/>
</dbReference>
<dbReference type="FunFam" id="3.30.2160.10:FF:000001">
    <property type="entry name" value="E3 ubiquitin-protein ligase NEDD4-like"/>
    <property type="match status" value="1"/>
</dbReference>
<dbReference type="PROSITE" id="PS01159">
    <property type="entry name" value="WW_DOMAIN_1"/>
    <property type="match status" value="1"/>
</dbReference>
<evidence type="ECO:0000259" key="9">
    <source>
        <dbReference type="PROSITE" id="PS50237"/>
    </source>
</evidence>
<feature type="region of interest" description="Disordered" evidence="7">
    <location>
        <begin position="535"/>
        <end position="555"/>
    </location>
</feature>
<comment type="pathway">
    <text evidence="2">Protein modification; protein ubiquitination.</text>
</comment>
<comment type="caution">
    <text evidence="6">Lacks conserved residue(s) required for the propagation of feature annotation.</text>
</comment>
<dbReference type="AlphaFoldDB" id="A0A016WZG5"/>
<feature type="domain" description="WW" evidence="8">
    <location>
        <begin position="372"/>
        <end position="405"/>
    </location>
</feature>
<accession>A0A016WZG5</accession>
<gene>
    <name evidence="10" type="primary">Acey_s0462.g1901</name>
    <name evidence="10" type="synonym">Acey-hecw-1</name>
    <name evidence="10" type="ORF">Y032_0462g1901</name>
</gene>
<evidence type="ECO:0000256" key="3">
    <source>
        <dbReference type="ARBA" id="ARBA00012485"/>
    </source>
</evidence>
<dbReference type="Gene3D" id="3.30.2410.10">
    <property type="entry name" value="Hect, E3 ligase catalytic domain"/>
    <property type="match status" value="1"/>
</dbReference>
<evidence type="ECO:0000259" key="8">
    <source>
        <dbReference type="PROSITE" id="PS50020"/>
    </source>
</evidence>
<dbReference type="FunFam" id="3.90.1750.10:FF:000079">
    <property type="entry name" value="E3 ubiquitin-protein ligase"/>
    <property type="match status" value="1"/>
</dbReference>
<feature type="compositionally biased region" description="Low complexity" evidence="7">
    <location>
        <begin position="343"/>
        <end position="365"/>
    </location>
</feature>
<dbReference type="Pfam" id="PF16562">
    <property type="entry name" value="HECW_N"/>
    <property type="match status" value="1"/>
</dbReference>
<reference evidence="11" key="1">
    <citation type="journal article" date="2015" name="Nat. Genet.">
        <title>The genome and transcriptome of the zoonotic hookworm Ancylostoma ceylanicum identify infection-specific gene families.</title>
        <authorList>
            <person name="Schwarz E.M."/>
            <person name="Hu Y."/>
            <person name="Antoshechkin I."/>
            <person name="Miller M.M."/>
            <person name="Sternberg P.W."/>
            <person name="Aroian R.V."/>
        </authorList>
    </citation>
    <scope>NUCLEOTIDE SEQUENCE</scope>
    <source>
        <strain evidence="11">HY135</strain>
    </source>
</reference>
<dbReference type="SUPFAM" id="SSF51045">
    <property type="entry name" value="WW domain"/>
    <property type="match status" value="1"/>
</dbReference>
<evidence type="ECO:0000256" key="6">
    <source>
        <dbReference type="PROSITE-ProRule" id="PRU00104"/>
    </source>
</evidence>
<comment type="catalytic activity">
    <reaction evidence="1">
        <text>S-ubiquitinyl-[E2 ubiquitin-conjugating enzyme]-L-cysteine + [acceptor protein]-L-lysine = [E2 ubiquitin-conjugating enzyme]-L-cysteine + N(6)-ubiquitinyl-[acceptor protein]-L-lysine.</text>
        <dbReference type="EC" id="2.3.2.26"/>
    </reaction>
</comment>
<dbReference type="InterPro" id="IPR001202">
    <property type="entry name" value="WW_dom"/>
</dbReference>
<dbReference type="Pfam" id="PF00632">
    <property type="entry name" value="HECT"/>
    <property type="match status" value="1"/>
</dbReference>
<dbReference type="UniPathway" id="UPA00143"/>
<evidence type="ECO:0000256" key="4">
    <source>
        <dbReference type="ARBA" id="ARBA00022679"/>
    </source>
</evidence>
<dbReference type="OrthoDB" id="5987976at2759"/>
<dbReference type="Pfam" id="PF18436">
    <property type="entry name" value="HECW1_helix"/>
    <property type="match status" value="1"/>
</dbReference>
<evidence type="ECO:0000256" key="5">
    <source>
        <dbReference type="ARBA" id="ARBA00022786"/>
    </source>
</evidence>